<evidence type="ECO:0000313" key="1">
    <source>
        <dbReference type="EMBL" id="GII77453.1"/>
    </source>
</evidence>
<comment type="caution">
    <text evidence="1">The sequence shown here is derived from an EMBL/GenBank/DDBJ whole genome shotgun (WGS) entry which is preliminary data.</text>
</comment>
<proteinExistence type="predicted"/>
<dbReference type="InterPro" id="IPR036038">
    <property type="entry name" value="Aminotransferase-like"/>
</dbReference>
<organism evidence="1 2">
    <name type="scientific">Sphaerisporangium rufum</name>
    <dbReference type="NCBI Taxonomy" id="1381558"/>
    <lineage>
        <taxon>Bacteria</taxon>
        <taxon>Bacillati</taxon>
        <taxon>Actinomycetota</taxon>
        <taxon>Actinomycetes</taxon>
        <taxon>Streptosporangiales</taxon>
        <taxon>Streptosporangiaceae</taxon>
        <taxon>Sphaerisporangium</taxon>
    </lineage>
</organism>
<gene>
    <name evidence="1" type="ORF">Sru01_24350</name>
</gene>
<dbReference type="Proteomes" id="UP000655287">
    <property type="component" value="Unassembled WGS sequence"/>
</dbReference>
<dbReference type="GO" id="GO:0003824">
    <property type="term" value="F:catalytic activity"/>
    <property type="evidence" value="ECO:0007669"/>
    <property type="project" value="InterPro"/>
</dbReference>
<dbReference type="InterPro" id="IPR043132">
    <property type="entry name" value="BCAT-like_C"/>
</dbReference>
<accession>A0A919R1S0</accession>
<sequence>MSGVFVVRVTVFDPGMELSHPSEAAAPAVLVTTRGAGQWPPSPMRVQTVTYSRELPEVKHVGLFGAVLSRRNAQFNGYDDALFVDSASFVAEGATWNVGFFDGERVVWPSAPVLTGVTMRLIKQVYDDTMTIPVAMKDLPHMHAAFATNTAIGVRPIRAIDDLELPGEHPIFDTLRKQYEEIPAEHL</sequence>
<dbReference type="EMBL" id="BOOU01000036">
    <property type="protein sequence ID" value="GII77453.1"/>
    <property type="molecule type" value="Genomic_DNA"/>
</dbReference>
<evidence type="ECO:0008006" key="3">
    <source>
        <dbReference type="Google" id="ProtNLM"/>
    </source>
</evidence>
<dbReference type="AlphaFoldDB" id="A0A919R1S0"/>
<dbReference type="NCBIfam" id="NF006734">
    <property type="entry name" value="PRK09266.1"/>
    <property type="match status" value="1"/>
</dbReference>
<dbReference type="SUPFAM" id="SSF56752">
    <property type="entry name" value="D-aminoacid aminotransferase-like PLP-dependent enzymes"/>
    <property type="match status" value="1"/>
</dbReference>
<keyword evidence="2" id="KW-1185">Reference proteome</keyword>
<name>A0A919R1S0_9ACTN</name>
<evidence type="ECO:0000313" key="2">
    <source>
        <dbReference type="Proteomes" id="UP000655287"/>
    </source>
</evidence>
<reference evidence="1" key="1">
    <citation type="submission" date="2021-01" db="EMBL/GenBank/DDBJ databases">
        <title>Whole genome shotgun sequence of Sphaerisporangium rufum NBRC 109079.</title>
        <authorList>
            <person name="Komaki H."/>
            <person name="Tamura T."/>
        </authorList>
    </citation>
    <scope>NUCLEOTIDE SEQUENCE</scope>
    <source>
        <strain evidence="1">NBRC 109079</strain>
    </source>
</reference>
<dbReference type="Gene3D" id="3.20.10.10">
    <property type="entry name" value="D-amino Acid Aminotransferase, subunit A, domain 2"/>
    <property type="match status" value="1"/>
</dbReference>
<protein>
    <recommendedName>
        <fullName evidence="3">Aminotransferase</fullName>
    </recommendedName>
</protein>
<dbReference type="InterPro" id="IPR001544">
    <property type="entry name" value="Aminotrans_IV"/>
</dbReference>
<dbReference type="Pfam" id="PF01063">
    <property type="entry name" value="Aminotran_4"/>
    <property type="match status" value="1"/>
</dbReference>